<dbReference type="Gene3D" id="3.40.50.720">
    <property type="entry name" value="NAD(P)-binding Rossmann-like Domain"/>
    <property type="match status" value="1"/>
</dbReference>
<evidence type="ECO:0000313" key="3">
    <source>
        <dbReference type="Proteomes" id="UP000184301"/>
    </source>
</evidence>
<dbReference type="Pfam" id="PF16363">
    <property type="entry name" value="GDP_Man_Dehyd"/>
    <property type="match status" value="1"/>
</dbReference>
<name>A0A1M6TE78_9FIRM</name>
<dbReference type="Proteomes" id="UP000184301">
    <property type="component" value="Unassembled WGS sequence"/>
</dbReference>
<dbReference type="RefSeq" id="WP_073112303.1">
    <property type="nucleotide sequence ID" value="NZ_FQZY01000058.1"/>
</dbReference>
<keyword evidence="3" id="KW-1185">Reference proteome</keyword>
<evidence type="ECO:0000259" key="1">
    <source>
        <dbReference type="Pfam" id="PF16363"/>
    </source>
</evidence>
<gene>
    <name evidence="2" type="ORF">SAMN02745243_03208</name>
</gene>
<dbReference type="STRING" id="1121950.SAMN02745243_03208"/>
<dbReference type="Gene3D" id="3.90.25.10">
    <property type="entry name" value="UDP-galactose 4-epimerase, domain 1"/>
    <property type="match status" value="1"/>
</dbReference>
<organism evidence="2 3">
    <name type="scientific">Hespellia stercorisuis DSM 15480</name>
    <dbReference type="NCBI Taxonomy" id="1121950"/>
    <lineage>
        <taxon>Bacteria</taxon>
        <taxon>Bacillati</taxon>
        <taxon>Bacillota</taxon>
        <taxon>Clostridia</taxon>
        <taxon>Lachnospirales</taxon>
        <taxon>Lachnospiraceae</taxon>
        <taxon>Hespellia</taxon>
    </lineage>
</organism>
<dbReference type="EMBL" id="FQZY01000058">
    <property type="protein sequence ID" value="SHK55305.1"/>
    <property type="molecule type" value="Genomic_DNA"/>
</dbReference>
<dbReference type="PANTHER" id="PTHR43000">
    <property type="entry name" value="DTDP-D-GLUCOSE 4,6-DEHYDRATASE-RELATED"/>
    <property type="match status" value="1"/>
</dbReference>
<protein>
    <submittedName>
        <fullName evidence="2">GDP-mannose 4,6-dehydratase</fullName>
    </submittedName>
</protein>
<dbReference type="CDD" id="cd05260">
    <property type="entry name" value="GDP_MD_SDR_e"/>
    <property type="match status" value="1"/>
</dbReference>
<accession>A0A1M6TE78</accession>
<dbReference type="OrthoDB" id="9789543at2"/>
<dbReference type="AlphaFoldDB" id="A0A1M6TE78"/>
<dbReference type="InterPro" id="IPR036291">
    <property type="entry name" value="NAD(P)-bd_dom_sf"/>
</dbReference>
<dbReference type="InterPro" id="IPR016040">
    <property type="entry name" value="NAD(P)-bd_dom"/>
</dbReference>
<sequence>MSKVLIFGISGFVGKYLTQEFVNCGYSVFGSDKLNSGIPNGIPFVEADLLNEIQVEKVISDIEPDMIVNLAAISSVSASWDIPQVTMSVNVIGALNILEAARKQDKKPRVMFIGSSEEYADSDKPINEETKLNANNPYGISKMAQERFATVYRERYDMAIYCVRPFNHTGVGQRDNFVLPSFCKQVAEIEKSGKAGVIQVGNLAAERDFTDVRDIVRAYRMIIESNDCTKVYNVGSGRAYSLRELLEYIVSLSNQDITVEVDPKRFRPIDTPRVVCNYNLIEKELGWKPEYRIKDTLKEIFEGYLGDMNGERGWQEYDF</sequence>
<evidence type="ECO:0000313" key="2">
    <source>
        <dbReference type="EMBL" id="SHK55305.1"/>
    </source>
</evidence>
<feature type="domain" description="NAD(P)-binding" evidence="1">
    <location>
        <begin position="5"/>
        <end position="299"/>
    </location>
</feature>
<proteinExistence type="predicted"/>
<dbReference type="SUPFAM" id="SSF51735">
    <property type="entry name" value="NAD(P)-binding Rossmann-fold domains"/>
    <property type="match status" value="1"/>
</dbReference>
<reference evidence="2 3" key="1">
    <citation type="submission" date="2016-11" db="EMBL/GenBank/DDBJ databases">
        <authorList>
            <person name="Jaros S."/>
            <person name="Januszkiewicz K."/>
            <person name="Wedrychowicz H."/>
        </authorList>
    </citation>
    <scope>NUCLEOTIDE SEQUENCE [LARGE SCALE GENOMIC DNA]</scope>
    <source>
        <strain evidence="2 3">DSM 15480</strain>
    </source>
</reference>